<dbReference type="Proteomes" id="UP000008177">
    <property type="component" value="Unplaced contigs"/>
</dbReference>
<dbReference type="AlphaFoldDB" id="G2YV80"/>
<proteinExistence type="predicted"/>
<evidence type="ECO:0000313" key="1">
    <source>
        <dbReference type="EMBL" id="CCD55528.1"/>
    </source>
</evidence>
<dbReference type="InParanoid" id="G2YV80"/>
<protein>
    <submittedName>
        <fullName evidence="1">Uncharacterized protein</fullName>
    </submittedName>
</protein>
<accession>G2YV80</accession>
<organism evidence="1 2">
    <name type="scientific">Botryotinia fuckeliana (strain T4)</name>
    <name type="common">Noble rot fungus</name>
    <name type="synonym">Botrytis cinerea</name>
    <dbReference type="NCBI Taxonomy" id="999810"/>
    <lineage>
        <taxon>Eukaryota</taxon>
        <taxon>Fungi</taxon>
        <taxon>Dikarya</taxon>
        <taxon>Ascomycota</taxon>
        <taxon>Pezizomycotina</taxon>
        <taxon>Leotiomycetes</taxon>
        <taxon>Helotiales</taxon>
        <taxon>Sclerotiniaceae</taxon>
        <taxon>Botrytis</taxon>
    </lineage>
</organism>
<sequence>MSISPRSSINYPEEIDDSNFPQQAWIQSQAVFRSYPRKENFVSDRVHAANTM</sequence>
<dbReference type="EMBL" id="FQ790355">
    <property type="protein sequence ID" value="CCD55528.1"/>
    <property type="molecule type" value="Genomic_DNA"/>
</dbReference>
<reference evidence="2" key="1">
    <citation type="journal article" date="2011" name="PLoS Genet.">
        <title>Genomic analysis of the necrotrophic fungal pathogens Sclerotinia sclerotiorum and Botrytis cinerea.</title>
        <authorList>
            <person name="Amselem J."/>
            <person name="Cuomo C.A."/>
            <person name="van Kan J.A."/>
            <person name="Viaud M."/>
            <person name="Benito E.P."/>
            <person name="Couloux A."/>
            <person name="Coutinho P.M."/>
            <person name="de Vries R.P."/>
            <person name="Dyer P.S."/>
            <person name="Fillinger S."/>
            <person name="Fournier E."/>
            <person name="Gout L."/>
            <person name="Hahn M."/>
            <person name="Kohn L."/>
            <person name="Lapalu N."/>
            <person name="Plummer K.M."/>
            <person name="Pradier J.M."/>
            <person name="Quevillon E."/>
            <person name="Sharon A."/>
            <person name="Simon A."/>
            <person name="ten Have A."/>
            <person name="Tudzynski B."/>
            <person name="Tudzynski P."/>
            <person name="Wincker P."/>
            <person name="Andrew M."/>
            <person name="Anthouard V."/>
            <person name="Beever R.E."/>
            <person name="Beffa R."/>
            <person name="Benoit I."/>
            <person name="Bouzid O."/>
            <person name="Brault B."/>
            <person name="Chen Z."/>
            <person name="Choquer M."/>
            <person name="Collemare J."/>
            <person name="Cotton P."/>
            <person name="Danchin E.G."/>
            <person name="Da Silva C."/>
            <person name="Gautier A."/>
            <person name="Giraud C."/>
            <person name="Giraud T."/>
            <person name="Gonzalez C."/>
            <person name="Grossetete S."/>
            <person name="Guldener U."/>
            <person name="Henrissat B."/>
            <person name="Howlett B.J."/>
            <person name="Kodira C."/>
            <person name="Kretschmer M."/>
            <person name="Lappartient A."/>
            <person name="Leroch M."/>
            <person name="Levis C."/>
            <person name="Mauceli E."/>
            <person name="Neuveglise C."/>
            <person name="Oeser B."/>
            <person name="Pearson M."/>
            <person name="Poulain J."/>
            <person name="Poussereau N."/>
            <person name="Quesneville H."/>
            <person name="Rascle C."/>
            <person name="Schumacher J."/>
            <person name="Segurens B."/>
            <person name="Sexton A."/>
            <person name="Silva E."/>
            <person name="Sirven C."/>
            <person name="Soanes D.M."/>
            <person name="Talbot N.J."/>
            <person name="Templeton M."/>
            <person name="Yandava C."/>
            <person name="Yarden O."/>
            <person name="Zeng Q."/>
            <person name="Rollins J.A."/>
            <person name="Lebrun M.H."/>
            <person name="Dickman M."/>
        </authorList>
    </citation>
    <scope>NUCLEOTIDE SEQUENCE [LARGE SCALE GENOMIC DNA]</scope>
    <source>
        <strain evidence="2">T4</strain>
    </source>
</reference>
<evidence type="ECO:0000313" key="2">
    <source>
        <dbReference type="Proteomes" id="UP000008177"/>
    </source>
</evidence>
<dbReference type="HOGENOM" id="CLU_3087021_0_0_1"/>
<gene>
    <name evidence="1" type="ORF">BofuT4_uP155190.1</name>
</gene>
<name>G2YV80_BOTF4</name>